<dbReference type="GO" id="GO:0003824">
    <property type="term" value="F:catalytic activity"/>
    <property type="evidence" value="ECO:0007669"/>
    <property type="project" value="UniProtKB-ARBA"/>
</dbReference>
<organism evidence="8 9">
    <name type="scientific">Pseudoduganella lurida</name>
    <dbReference type="NCBI Taxonomy" id="1036180"/>
    <lineage>
        <taxon>Bacteria</taxon>
        <taxon>Pseudomonadati</taxon>
        <taxon>Pseudomonadota</taxon>
        <taxon>Betaproteobacteria</taxon>
        <taxon>Burkholderiales</taxon>
        <taxon>Oxalobacteraceae</taxon>
        <taxon>Telluria group</taxon>
        <taxon>Pseudoduganella</taxon>
    </lineage>
</organism>
<evidence type="ECO:0000256" key="3">
    <source>
        <dbReference type="ARBA" id="ARBA00022692"/>
    </source>
</evidence>
<sequence length="545" mass="58722">MKRLLLPRTLRFRMTLVVSLLVLLATLLVSALSLGFVGWRMKEVVGKEQLALLSSAAAGLDQDFGMRQALLRTIAEGLADRATLTAADLQADLEKHPTLREEFFNVIVFDTAGTVVANLGDRRALGSRIAASRAYFAETLRAREGVISAPLRSTLSGKPIVLITQPVFDGAGKVRYVLGAAVNLANGRLLGHFEAARPGNTGYLFLVDGTGTILIHPNRDRILKRMAEEEGGVTPTMRAALAGFEGWTEGVTKSGEEALMAYRRVHRTNWIIGAVYPVDEAFAPVIEAERASWLAAGLVALLAGGCGLWATRRLLHPLMQLRGAVGRITAGTADIAVLDSARPDEVGELSRAFYRLSEQRRAAEQQLALLTRTDVLTGINNRRMFESELPAALARAARADTGIVLACIDVDHFKAINDTHGHPVGDRVLVEFAQRLRAGVRVVDIVARLAGDEFVVIFECVRTEEQVAVLAAKLQAAFRQPFDCGGRLLAVSASVGFAHAVRPADSEAMLKAADAALYQAKEAGRNTWALVRVGDEAVQPRSAAG</sequence>
<feature type="domain" description="GGDEF" evidence="7">
    <location>
        <begin position="401"/>
        <end position="533"/>
    </location>
</feature>
<dbReference type="Gene3D" id="6.10.340.10">
    <property type="match status" value="1"/>
</dbReference>
<comment type="subcellular location">
    <subcellularLocation>
        <location evidence="1">Cell membrane</location>
        <topology evidence="1">Multi-pass membrane protein</topology>
    </subcellularLocation>
</comment>
<evidence type="ECO:0000256" key="2">
    <source>
        <dbReference type="ARBA" id="ARBA00022475"/>
    </source>
</evidence>
<dbReference type="CDD" id="cd01949">
    <property type="entry name" value="GGDEF"/>
    <property type="match status" value="1"/>
</dbReference>
<gene>
    <name evidence="8" type="ORF">IP91_00579</name>
</gene>
<dbReference type="PROSITE" id="PS50885">
    <property type="entry name" value="HAMP"/>
    <property type="match status" value="1"/>
</dbReference>
<dbReference type="AlphaFoldDB" id="A0A562RM31"/>
<evidence type="ECO:0000256" key="1">
    <source>
        <dbReference type="ARBA" id="ARBA00004651"/>
    </source>
</evidence>
<comment type="caution">
    <text evidence="8">The sequence shown here is derived from an EMBL/GenBank/DDBJ whole genome shotgun (WGS) entry which is preliminary data.</text>
</comment>
<dbReference type="InterPro" id="IPR029787">
    <property type="entry name" value="Nucleotide_cyclase"/>
</dbReference>
<keyword evidence="5" id="KW-0472">Membrane</keyword>
<dbReference type="SUPFAM" id="SSF158472">
    <property type="entry name" value="HAMP domain-like"/>
    <property type="match status" value="1"/>
</dbReference>
<dbReference type="PANTHER" id="PTHR46663">
    <property type="entry name" value="DIGUANYLATE CYCLASE DGCT-RELATED"/>
    <property type="match status" value="1"/>
</dbReference>
<name>A0A562RM31_9BURK</name>
<dbReference type="SUPFAM" id="SSF55073">
    <property type="entry name" value="Nucleotide cyclase"/>
    <property type="match status" value="1"/>
</dbReference>
<evidence type="ECO:0000256" key="5">
    <source>
        <dbReference type="ARBA" id="ARBA00023136"/>
    </source>
</evidence>
<keyword evidence="2" id="KW-1003">Cell membrane</keyword>
<dbReference type="OrthoDB" id="8929028at2"/>
<keyword evidence="4" id="KW-1133">Transmembrane helix</keyword>
<evidence type="ECO:0000259" key="7">
    <source>
        <dbReference type="PROSITE" id="PS50887"/>
    </source>
</evidence>
<dbReference type="Pfam" id="PF02743">
    <property type="entry name" value="dCache_1"/>
    <property type="match status" value="1"/>
</dbReference>
<keyword evidence="3" id="KW-0812">Transmembrane</keyword>
<dbReference type="InterPro" id="IPR029151">
    <property type="entry name" value="Sensor-like_sf"/>
</dbReference>
<dbReference type="InterPro" id="IPR043128">
    <property type="entry name" value="Rev_trsase/Diguanyl_cyclase"/>
</dbReference>
<dbReference type="InterPro" id="IPR033479">
    <property type="entry name" value="dCache_1"/>
</dbReference>
<feature type="domain" description="HAMP" evidence="6">
    <location>
        <begin position="312"/>
        <end position="365"/>
    </location>
</feature>
<dbReference type="Pfam" id="PF00672">
    <property type="entry name" value="HAMP"/>
    <property type="match status" value="1"/>
</dbReference>
<protein>
    <submittedName>
        <fullName evidence="8">Diguanylate cyclase (GGDEF)-like protein</fullName>
    </submittedName>
</protein>
<dbReference type="CDD" id="cd12914">
    <property type="entry name" value="PDC1_DGC_like"/>
    <property type="match status" value="1"/>
</dbReference>
<dbReference type="RefSeq" id="WP_158643066.1">
    <property type="nucleotide sequence ID" value="NZ_VLLB01000001.1"/>
</dbReference>
<dbReference type="PROSITE" id="PS50887">
    <property type="entry name" value="GGDEF"/>
    <property type="match status" value="1"/>
</dbReference>
<keyword evidence="9" id="KW-1185">Reference proteome</keyword>
<dbReference type="Gene3D" id="3.30.450.20">
    <property type="entry name" value="PAS domain"/>
    <property type="match status" value="2"/>
</dbReference>
<dbReference type="FunFam" id="3.30.70.270:FF:000001">
    <property type="entry name" value="Diguanylate cyclase domain protein"/>
    <property type="match status" value="1"/>
</dbReference>
<dbReference type="Gene3D" id="3.30.70.270">
    <property type="match status" value="1"/>
</dbReference>
<dbReference type="Pfam" id="PF00990">
    <property type="entry name" value="GGDEF"/>
    <property type="match status" value="1"/>
</dbReference>
<dbReference type="SMART" id="SM00267">
    <property type="entry name" value="GGDEF"/>
    <property type="match status" value="1"/>
</dbReference>
<evidence type="ECO:0000259" key="6">
    <source>
        <dbReference type="PROSITE" id="PS50885"/>
    </source>
</evidence>
<dbReference type="GO" id="GO:0005886">
    <property type="term" value="C:plasma membrane"/>
    <property type="evidence" value="ECO:0007669"/>
    <property type="project" value="UniProtKB-SubCell"/>
</dbReference>
<dbReference type="PANTHER" id="PTHR46663:SF4">
    <property type="entry name" value="DIGUANYLATE CYCLASE DGCT-RELATED"/>
    <property type="match status" value="1"/>
</dbReference>
<evidence type="ECO:0000313" key="8">
    <source>
        <dbReference type="EMBL" id="TWI69510.1"/>
    </source>
</evidence>
<evidence type="ECO:0000313" key="9">
    <source>
        <dbReference type="Proteomes" id="UP000318431"/>
    </source>
</evidence>
<dbReference type="InterPro" id="IPR003660">
    <property type="entry name" value="HAMP_dom"/>
</dbReference>
<reference evidence="8 9" key="1">
    <citation type="journal article" date="2015" name="Stand. Genomic Sci.">
        <title>Genomic Encyclopedia of Bacterial and Archaeal Type Strains, Phase III: the genomes of soil and plant-associated and newly described type strains.</title>
        <authorList>
            <person name="Whitman W.B."/>
            <person name="Woyke T."/>
            <person name="Klenk H.P."/>
            <person name="Zhou Y."/>
            <person name="Lilburn T.G."/>
            <person name="Beck B.J."/>
            <person name="De Vos P."/>
            <person name="Vandamme P."/>
            <person name="Eisen J.A."/>
            <person name="Garrity G."/>
            <person name="Hugenholtz P."/>
            <person name="Kyrpides N.C."/>
        </authorList>
    </citation>
    <scope>NUCLEOTIDE SEQUENCE [LARGE SCALE GENOMIC DNA]</scope>
    <source>
        <strain evidence="8 9">CGMCC 1.10822</strain>
    </source>
</reference>
<accession>A0A562RM31</accession>
<evidence type="ECO:0000256" key="4">
    <source>
        <dbReference type="ARBA" id="ARBA00022989"/>
    </source>
</evidence>
<proteinExistence type="predicted"/>
<dbReference type="CDD" id="cd12912">
    <property type="entry name" value="PDC2_MCP_like"/>
    <property type="match status" value="1"/>
</dbReference>
<dbReference type="InterPro" id="IPR052163">
    <property type="entry name" value="DGC-Regulatory_Protein"/>
</dbReference>
<dbReference type="SUPFAM" id="SSF103190">
    <property type="entry name" value="Sensory domain-like"/>
    <property type="match status" value="1"/>
</dbReference>
<dbReference type="InterPro" id="IPR000160">
    <property type="entry name" value="GGDEF_dom"/>
</dbReference>
<dbReference type="CDD" id="cd06225">
    <property type="entry name" value="HAMP"/>
    <property type="match status" value="1"/>
</dbReference>
<dbReference type="GO" id="GO:0007165">
    <property type="term" value="P:signal transduction"/>
    <property type="evidence" value="ECO:0007669"/>
    <property type="project" value="InterPro"/>
</dbReference>
<dbReference type="Proteomes" id="UP000318431">
    <property type="component" value="Unassembled WGS sequence"/>
</dbReference>
<dbReference type="NCBIfam" id="TIGR00254">
    <property type="entry name" value="GGDEF"/>
    <property type="match status" value="1"/>
</dbReference>
<dbReference type="EMBL" id="VLLB01000001">
    <property type="protein sequence ID" value="TWI69510.1"/>
    <property type="molecule type" value="Genomic_DNA"/>
</dbReference>